<reference evidence="3" key="1">
    <citation type="journal article" date="2023" name="GigaByte">
        <title>Genome assembly of the bearded iris, Iris pallida Lam.</title>
        <authorList>
            <person name="Bruccoleri R.E."/>
            <person name="Oakeley E.J."/>
            <person name="Faust A.M.E."/>
            <person name="Altorfer M."/>
            <person name="Dessus-Babus S."/>
            <person name="Burckhardt D."/>
            <person name="Oertli M."/>
            <person name="Naumann U."/>
            <person name="Petersen F."/>
            <person name="Wong J."/>
        </authorList>
    </citation>
    <scope>NUCLEOTIDE SEQUENCE</scope>
    <source>
        <strain evidence="3">GSM-AAB239-AS_SAM_17_03QT</strain>
    </source>
</reference>
<dbReference type="AlphaFoldDB" id="A0AAX6GRQ7"/>
<evidence type="ECO:0000313" key="2">
    <source>
        <dbReference type="EMBL" id="KAJ6799810.1"/>
    </source>
</evidence>
<gene>
    <name evidence="2" type="ORF">M6B38_203695</name>
    <name evidence="3" type="ORF">M6B38_349910</name>
</gene>
<evidence type="ECO:0000313" key="3">
    <source>
        <dbReference type="EMBL" id="KAJ6831222.1"/>
    </source>
</evidence>
<accession>A0AAX6GRQ7</accession>
<dbReference type="EMBL" id="JANAVB010039219">
    <property type="protein sequence ID" value="KAJ6799810.1"/>
    <property type="molecule type" value="Genomic_DNA"/>
</dbReference>
<feature type="compositionally biased region" description="Basic and acidic residues" evidence="1">
    <location>
        <begin position="18"/>
        <end position="30"/>
    </location>
</feature>
<reference evidence="3" key="2">
    <citation type="submission" date="2023-04" db="EMBL/GenBank/DDBJ databases">
        <authorList>
            <person name="Bruccoleri R.E."/>
            <person name="Oakeley E.J."/>
            <person name="Faust A.-M."/>
            <person name="Dessus-Babus S."/>
            <person name="Altorfer M."/>
            <person name="Burckhardt D."/>
            <person name="Oertli M."/>
            <person name="Naumann U."/>
            <person name="Petersen F."/>
            <person name="Wong J."/>
        </authorList>
    </citation>
    <scope>NUCLEOTIDE SEQUENCE</scope>
    <source>
        <strain evidence="3">GSM-AAB239-AS_SAM_17_03QT</strain>
        <tissue evidence="3">Leaf</tissue>
    </source>
</reference>
<protein>
    <submittedName>
        <fullName evidence="3">Pollen-specific leucine-rich repeat extensin-like protein 4</fullName>
    </submittedName>
</protein>
<sequence length="141" mass="15523">MNKRKWEGELPHQVSTDRQPEVGTPRKLEEATGGGRSPARAAAVLGRGIAPPTRPVDTAVRAAAEEGRRSQAGSTVLVPRSPARRDRPRDRATRWAVAARRRGIQARLECGYTTMKVRTRRRVAGSRRRRGGGETTLDGTY</sequence>
<feature type="compositionally biased region" description="Basic and acidic residues" evidence="1">
    <location>
        <begin position="1"/>
        <end position="10"/>
    </location>
</feature>
<organism evidence="3 4">
    <name type="scientific">Iris pallida</name>
    <name type="common">Sweet iris</name>
    <dbReference type="NCBI Taxonomy" id="29817"/>
    <lineage>
        <taxon>Eukaryota</taxon>
        <taxon>Viridiplantae</taxon>
        <taxon>Streptophyta</taxon>
        <taxon>Embryophyta</taxon>
        <taxon>Tracheophyta</taxon>
        <taxon>Spermatophyta</taxon>
        <taxon>Magnoliopsida</taxon>
        <taxon>Liliopsida</taxon>
        <taxon>Asparagales</taxon>
        <taxon>Iridaceae</taxon>
        <taxon>Iridoideae</taxon>
        <taxon>Irideae</taxon>
        <taxon>Iris</taxon>
    </lineage>
</organism>
<dbReference type="Proteomes" id="UP001140949">
    <property type="component" value="Unassembled WGS sequence"/>
</dbReference>
<comment type="caution">
    <text evidence="3">The sequence shown here is derived from an EMBL/GenBank/DDBJ whole genome shotgun (WGS) entry which is preliminary data.</text>
</comment>
<dbReference type="EMBL" id="JANAVB010016935">
    <property type="protein sequence ID" value="KAJ6831222.1"/>
    <property type="molecule type" value="Genomic_DNA"/>
</dbReference>
<evidence type="ECO:0000313" key="4">
    <source>
        <dbReference type="Proteomes" id="UP001140949"/>
    </source>
</evidence>
<feature type="region of interest" description="Disordered" evidence="1">
    <location>
        <begin position="121"/>
        <end position="141"/>
    </location>
</feature>
<feature type="region of interest" description="Disordered" evidence="1">
    <location>
        <begin position="64"/>
        <end position="96"/>
    </location>
</feature>
<keyword evidence="4" id="KW-1185">Reference proteome</keyword>
<proteinExistence type="predicted"/>
<feature type="region of interest" description="Disordered" evidence="1">
    <location>
        <begin position="1"/>
        <end position="40"/>
    </location>
</feature>
<feature type="compositionally biased region" description="Basic and acidic residues" evidence="1">
    <location>
        <begin position="83"/>
        <end position="93"/>
    </location>
</feature>
<feature type="compositionally biased region" description="Basic residues" evidence="1">
    <location>
        <begin position="121"/>
        <end position="130"/>
    </location>
</feature>
<evidence type="ECO:0000256" key="1">
    <source>
        <dbReference type="SAM" id="MobiDB-lite"/>
    </source>
</evidence>
<name>A0AAX6GRQ7_IRIPA</name>